<dbReference type="AlphaFoldDB" id="A0A645GRK1"/>
<protein>
    <submittedName>
        <fullName evidence="1">Uncharacterized protein</fullName>
    </submittedName>
</protein>
<evidence type="ECO:0000313" key="1">
    <source>
        <dbReference type="EMBL" id="MPN29478.1"/>
    </source>
</evidence>
<dbReference type="EMBL" id="VSSQ01080200">
    <property type="protein sequence ID" value="MPN29478.1"/>
    <property type="molecule type" value="Genomic_DNA"/>
</dbReference>
<gene>
    <name evidence="1" type="ORF">SDC9_176931</name>
</gene>
<comment type="caution">
    <text evidence="1">The sequence shown here is derived from an EMBL/GenBank/DDBJ whole genome shotgun (WGS) entry which is preliminary data.</text>
</comment>
<accession>A0A645GRK1</accession>
<sequence>MLGGLLVIVLSHKGSYKTAVQVLIQVINLDGFAHAARHFAEAPLLL</sequence>
<proteinExistence type="predicted"/>
<organism evidence="1">
    <name type="scientific">bioreactor metagenome</name>
    <dbReference type="NCBI Taxonomy" id="1076179"/>
    <lineage>
        <taxon>unclassified sequences</taxon>
        <taxon>metagenomes</taxon>
        <taxon>ecological metagenomes</taxon>
    </lineage>
</organism>
<reference evidence="1" key="1">
    <citation type="submission" date="2019-08" db="EMBL/GenBank/DDBJ databases">
        <authorList>
            <person name="Kucharzyk K."/>
            <person name="Murdoch R.W."/>
            <person name="Higgins S."/>
            <person name="Loffler F."/>
        </authorList>
    </citation>
    <scope>NUCLEOTIDE SEQUENCE</scope>
</reference>
<name>A0A645GRK1_9ZZZZ</name>